<dbReference type="AlphaFoldDB" id="A0A0A9CCT0"/>
<name>A0A0A9CCT0_ARUDO</name>
<accession>A0A0A9CCT0</accession>
<reference evidence="1" key="2">
    <citation type="journal article" date="2015" name="Data Brief">
        <title>Shoot transcriptome of the giant reed, Arundo donax.</title>
        <authorList>
            <person name="Barrero R.A."/>
            <person name="Guerrero F.D."/>
            <person name="Moolhuijzen P."/>
            <person name="Goolsby J.A."/>
            <person name="Tidwell J."/>
            <person name="Bellgard S.E."/>
            <person name="Bellgard M.I."/>
        </authorList>
    </citation>
    <scope>NUCLEOTIDE SEQUENCE</scope>
    <source>
        <tissue evidence="1">Shoot tissue taken approximately 20 cm above the soil surface</tissue>
    </source>
</reference>
<dbReference type="EMBL" id="GBRH01224494">
    <property type="protein sequence ID" value="JAD73401.1"/>
    <property type="molecule type" value="Transcribed_RNA"/>
</dbReference>
<proteinExistence type="predicted"/>
<sequence length="30" mass="3616">MFLFLERNTRNIIPEEPSIVLFTVLLLIFH</sequence>
<protein>
    <submittedName>
        <fullName evidence="1">Uncharacterized protein</fullName>
    </submittedName>
</protein>
<evidence type="ECO:0000313" key="1">
    <source>
        <dbReference type="EMBL" id="JAD73401.1"/>
    </source>
</evidence>
<organism evidence="1">
    <name type="scientific">Arundo donax</name>
    <name type="common">Giant reed</name>
    <name type="synonym">Donax arundinaceus</name>
    <dbReference type="NCBI Taxonomy" id="35708"/>
    <lineage>
        <taxon>Eukaryota</taxon>
        <taxon>Viridiplantae</taxon>
        <taxon>Streptophyta</taxon>
        <taxon>Embryophyta</taxon>
        <taxon>Tracheophyta</taxon>
        <taxon>Spermatophyta</taxon>
        <taxon>Magnoliopsida</taxon>
        <taxon>Liliopsida</taxon>
        <taxon>Poales</taxon>
        <taxon>Poaceae</taxon>
        <taxon>PACMAD clade</taxon>
        <taxon>Arundinoideae</taxon>
        <taxon>Arundineae</taxon>
        <taxon>Arundo</taxon>
    </lineage>
</organism>
<reference evidence="1" key="1">
    <citation type="submission" date="2014-09" db="EMBL/GenBank/DDBJ databases">
        <authorList>
            <person name="Magalhaes I.L.F."/>
            <person name="Oliveira U."/>
            <person name="Santos F.R."/>
            <person name="Vidigal T.H.D.A."/>
            <person name="Brescovit A.D."/>
            <person name="Santos A.J."/>
        </authorList>
    </citation>
    <scope>NUCLEOTIDE SEQUENCE</scope>
    <source>
        <tissue evidence="1">Shoot tissue taken approximately 20 cm above the soil surface</tissue>
    </source>
</reference>